<dbReference type="WBParaSite" id="TCONS_00001482.p1">
    <property type="protein sequence ID" value="TCONS_00001482.p1"/>
    <property type="gene ID" value="XLOC_001362"/>
</dbReference>
<sequence>MDEDKILSLLSDPSIVDNFSIENVNITFLCIVKILYNNSIKFKNIFSDGIKIDNFDIKQIGEGKGFVSYVYRISISFTNNQEFSFILKFPTSKILNEGIDIENGEVEFITNEEVSTFHNNECLFYSLFSDISNFKIPKVYYTQSYRIGSQDGLILLEDLSNTSTHIECYKTFNIHQVKNIFKQISILQIISLILKDKEVFHKFNRVINDNDFLFFLQFAFEHWNKLTKILPDGFYKHLEGDLKILISHWRDISILNCYRYEENQSNPVVFAHSDIWNNNILFSIDEDGNPSNKVEALIDWQLLQVHSTGNDFSKLLIYCTDPYIRKEAEKTLLKYFYNHLKGNILKNNIPFTMTFDIFMKNYKYSFIENALMFLMSIGFSLKGYDMPDDLGDPVWDARKLNIAIRIVSNVSDAISYTKELKPEWFQKE</sequence>
<dbReference type="InterPro" id="IPR015897">
    <property type="entry name" value="CHK_kinase-like"/>
</dbReference>
<dbReference type="Pfam" id="PF07914">
    <property type="entry name" value="DUF1679"/>
    <property type="match status" value="1"/>
</dbReference>
<dbReference type="InterPro" id="IPR052961">
    <property type="entry name" value="Oxido-Kinase-like_Enzymes"/>
</dbReference>
<dbReference type="Gene3D" id="3.90.1200.10">
    <property type="match status" value="1"/>
</dbReference>
<dbReference type="SMART" id="SM00587">
    <property type="entry name" value="CHK"/>
    <property type="match status" value="1"/>
</dbReference>
<proteinExistence type="predicted"/>
<protein>
    <submittedName>
        <fullName evidence="3 4">CHK domain-containing protein</fullName>
    </submittedName>
</protein>
<dbReference type="WBParaSite" id="SSTP_0000026800.1">
    <property type="protein sequence ID" value="SSTP_0000026800.1"/>
    <property type="gene ID" value="SSTP_0000026800"/>
</dbReference>
<evidence type="ECO:0000259" key="1">
    <source>
        <dbReference type="SMART" id="SM00587"/>
    </source>
</evidence>
<evidence type="ECO:0000313" key="2">
    <source>
        <dbReference type="Proteomes" id="UP000035681"/>
    </source>
</evidence>
<accession>A0A0K0DSQ5</accession>
<organism evidence="3">
    <name type="scientific">Strongyloides stercoralis</name>
    <name type="common">Threadworm</name>
    <dbReference type="NCBI Taxonomy" id="6248"/>
    <lineage>
        <taxon>Eukaryota</taxon>
        <taxon>Metazoa</taxon>
        <taxon>Ecdysozoa</taxon>
        <taxon>Nematoda</taxon>
        <taxon>Chromadorea</taxon>
        <taxon>Rhabditida</taxon>
        <taxon>Tylenchina</taxon>
        <taxon>Panagrolaimomorpha</taxon>
        <taxon>Strongyloidoidea</taxon>
        <taxon>Strongyloididae</taxon>
        <taxon>Strongyloides</taxon>
    </lineage>
</organism>
<keyword evidence="2" id="KW-1185">Reference proteome</keyword>
<evidence type="ECO:0000313" key="3">
    <source>
        <dbReference type="WBParaSite" id="SSTP_0000026800.1"/>
    </source>
</evidence>
<dbReference type="PANTHER" id="PTHR23020">
    <property type="entry name" value="UNCHARACTERIZED NUCLEAR HORMONE RECEPTOR-RELATED"/>
    <property type="match status" value="1"/>
</dbReference>
<dbReference type="SUPFAM" id="SSF56112">
    <property type="entry name" value="Protein kinase-like (PK-like)"/>
    <property type="match status" value="1"/>
</dbReference>
<dbReference type="AlphaFoldDB" id="A0A0K0DSQ5"/>
<dbReference type="InterPro" id="IPR012877">
    <property type="entry name" value="Dhs-27"/>
</dbReference>
<evidence type="ECO:0000313" key="4">
    <source>
        <dbReference type="WBParaSite" id="TCONS_00001482.p1"/>
    </source>
</evidence>
<dbReference type="Proteomes" id="UP000035681">
    <property type="component" value="Unplaced"/>
</dbReference>
<dbReference type="PANTHER" id="PTHR23020:SF41">
    <property type="entry name" value="AMINOGLYCOSIDE PHOSPHOTRANSFERASE DOMAIN-CONTAINING PROTEIN"/>
    <property type="match status" value="1"/>
</dbReference>
<reference evidence="3" key="1">
    <citation type="submission" date="2015-08" db="UniProtKB">
        <authorList>
            <consortium name="WormBaseParasite"/>
        </authorList>
    </citation>
    <scope>IDENTIFICATION</scope>
</reference>
<feature type="domain" description="CHK kinase-like" evidence="1">
    <location>
        <begin position="154"/>
        <end position="346"/>
    </location>
</feature>
<dbReference type="InterPro" id="IPR011009">
    <property type="entry name" value="Kinase-like_dom_sf"/>
</dbReference>
<name>A0A0K0DSQ5_STRER</name>